<sequence length="85" mass="9348">CLVVMCIPMIAAQSYTTGTGVIVEPSPLNVWLLIVELLFASPLVEFIKDLFVFYWPAVGRLHCAAPTTPNSQCLFSPRVVRPGQN</sequence>
<organism evidence="1 2">
    <name type="scientific">Acaulospora colombiana</name>
    <dbReference type="NCBI Taxonomy" id="27376"/>
    <lineage>
        <taxon>Eukaryota</taxon>
        <taxon>Fungi</taxon>
        <taxon>Fungi incertae sedis</taxon>
        <taxon>Mucoromycota</taxon>
        <taxon>Glomeromycotina</taxon>
        <taxon>Glomeromycetes</taxon>
        <taxon>Diversisporales</taxon>
        <taxon>Acaulosporaceae</taxon>
        <taxon>Acaulospora</taxon>
    </lineage>
</organism>
<protein>
    <submittedName>
        <fullName evidence="1">12566_t:CDS:1</fullName>
    </submittedName>
</protein>
<dbReference type="EMBL" id="CAJVPT010037497">
    <property type="protein sequence ID" value="CAG8717648.1"/>
    <property type="molecule type" value="Genomic_DNA"/>
</dbReference>
<feature type="non-terminal residue" evidence="1">
    <location>
        <position position="1"/>
    </location>
</feature>
<reference evidence="1" key="1">
    <citation type="submission" date="2021-06" db="EMBL/GenBank/DDBJ databases">
        <authorList>
            <person name="Kallberg Y."/>
            <person name="Tangrot J."/>
            <person name="Rosling A."/>
        </authorList>
    </citation>
    <scope>NUCLEOTIDE SEQUENCE</scope>
    <source>
        <strain evidence="1">CL356</strain>
    </source>
</reference>
<comment type="caution">
    <text evidence="1">The sequence shown here is derived from an EMBL/GenBank/DDBJ whole genome shotgun (WGS) entry which is preliminary data.</text>
</comment>
<evidence type="ECO:0000313" key="1">
    <source>
        <dbReference type="EMBL" id="CAG8717648.1"/>
    </source>
</evidence>
<keyword evidence="2" id="KW-1185">Reference proteome</keyword>
<accession>A0ACA9PR83</accession>
<evidence type="ECO:0000313" key="2">
    <source>
        <dbReference type="Proteomes" id="UP000789525"/>
    </source>
</evidence>
<name>A0ACA9PR83_9GLOM</name>
<dbReference type="Proteomes" id="UP000789525">
    <property type="component" value="Unassembled WGS sequence"/>
</dbReference>
<gene>
    <name evidence="1" type="ORF">ACOLOM_LOCUS10984</name>
</gene>
<proteinExistence type="predicted"/>